<reference evidence="2" key="1">
    <citation type="journal article" date="2019" name="Int. J. Syst. Evol. Microbiol.">
        <title>The Global Catalogue of Microorganisms (GCM) 10K type strain sequencing project: providing services to taxonomists for standard genome sequencing and annotation.</title>
        <authorList>
            <consortium name="The Broad Institute Genomics Platform"/>
            <consortium name="The Broad Institute Genome Sequencing Center for Infectious Disease"/>
            <person name="Wu L."/>
            <person name="Ma J."/>
        </authorList>
    </citation>
    <scope>NUCLEOTIDE SEQUENCE [LARGE SCALE GENOMIC DNA]</scope>
    <source>
        <strain evidence="2">JCM 13378</strain>
    </source>
</reference>
<name>A0ABP3H9W9_9ALTE</name>
<organism evidence="1 2">
    <name type="scientific">Bowmanella denitrificans</name>
    <dbReference type="NCBI Taxonomy" id="366582"/>
    <lineage>
        <taxon>Bacteria</taxon>
        <taxon>Pseudomonadati</taxon>
        <taxon>Pseudomonadota</taxon>
        <taxon>Gammaproteobacteria</taxon>
        <taxon>Alteromonadales</taxon>
        <taxon>Alteromonadaceae</taxon>
        <taxon>Bowmanella</taxon>
    </lineage>
</organism>
<keyword evidence="2" id="KW-1185">Reference proteome</keyword>
<comment type="caution">
    <text evidence="1">The sequence shown here is derived from an EMBL/GenBank/DDBJ whole genome shotgun (WGS) entry which is preliminary data.</text>
</comment>
<protein>
    <submittedName>
        <fullName evidence="1">Uncharacterized protein</fullName>
    </submittedName>
</protein>
<dbReference type="InterPro" id="IPR011990">
    <property type="entry name" value="TPR-like_helical_dom_sf"/>
</dbReference>
<dbReference type="EMBL" id="BAAAEI010000015">
    <property type="protein sequence ID" value="GAA0362680.1"/>
    <property type="molecule type" value="Genomic_DNA"/>
</dbReference>
<dbReference type="InterPro" id="IPR020206">
    <property type="entry name" value="Uncharacterised_VP2110"/>
</dbReference>
<dbReference type="Pfam" id="PF10952">
    <property type="entry name" value="DUF2753"/>
    <property type="match status" value="1"/>
</dbReference>
<evidence type="ECO:0000313" key="1">
    <source>
        <dbReference type="EMBL" id="GAA0362680.1"/>
    </source>
</evidence>
<gene>
    <name evidence="1" type="ORF">GCM10009092_28850</name>
</gene>
<evidence type="ECO:0000313" key="2">
    <source>
        <dbReference type="Proteomes" id="UP001501757"/>
    </source>
</evidence>
<sequence length="139" mass="15694">MVACMERWQSHIMAGNDCLADRQLWAAIAHYQRAIAEAEQLLDEECDAKAAVTALVVSYHNLADLYSREAEPKLAEGQLRKVHEFVLSAMRHNGNNQAMAQALNWAFTKTYQALVEHYRQYGDGQDCLVPFPTSSQSLH</sequence>
<dbReference type="Proteomes" id="UP001501757">
    <property type="component" value="Unassembled WGS sequence"/>
</dbReference>
<accession>A0ABP3H9W9</accession>
<dbReference type="Gene3D" id="1.25.40.10">
    <property type="entry name" value="Tetratricopeptide repeat domain"/>
    <property type="match status" value="1"/>
</dbReference>
<proteinExistence type="predicted"/>